<dbReference type="FunFam" id="1.10.10.10:FF:000001">
    <property type="entry name" value="LysR family transcriptional regulator"/>
    <property type="match status" value="1"/>
</dbReference>
<dbReference type="InterPro" id="IPR036388">
    <property type="entry name" value="WH-like_DNA-bd_sf"/>
</dbReference>
<name>A0A4P7UJR4_DESDE</name>
<dbReference type="PANTHER" id="PTHR30346">
    <property type="entry name" value="TRANSCRIPTIONAL DUAL REGULATOR HCAR-RELATED"/>
    <property type="match status" value="1"/>
</dbReference>
<keyword evidence="2" id="KW-0805">Transcription regulation</keyword>
<evidence type="ECO:0000313" key="7">
    <source>
        <dbReference type="Proteomes" id="UP000297065"/>
    </source>
</evidence>
<evidence type="ECO:0000259" key="5">
    <source>
        <dbReference type="PROSITE" id="PS50931"/>
    </source>
</evidence>
<dbReference type="InterPro" id="IPR036390">
    <property type="entry name" value="WH_DNA-bd_sf"/>
</dbReference>
<keyword evidence="4" id="KW-0804">Transcription</keyword>
<dbReference type="GO" id="GO:0003677">
    <property type="term" value="F:DNA binding"/>
    <property type="evidence" value="ECO:0007669"/>
    <property type="project" value="UniProtKB-KW"/>
</dbReference>
<dbReference type="SUPFAM" id="SSF46785">
    <property type="entry name" value="Winged helix' DNA-binding domain"/>
    <property type="match status" value="1"/>
</dbReference>
<evidence type="ECO:0000256" key="4">
    <source>
        <dbReference type="ARBA" id="ARBA00023163"/>
    </source>
</evidence>
<dbReference type="PROSITE" id="PS50931">
    <property type="entry name" value="HTH_LYSR"/>
    <property type="match status" value="1"/>
</dbReference>
<dbReference type="GO" id="GO:0003700">
    <property type="term" value="F:DNA-binding transcription factor activity"/>
    <property type="evidence" value="ECO:0007669"/>
    <property type="project" value="InterPro"/>
</dbReference>
<dbReference type="Pfam" id="PF03466">
    <property type="entry name" value="LysR_substrate"/>
    <property type="match status" value="1"/>
</dbReference>
<dbReference type="Gene3D" id="3.40.190.10">
    <property type="entry name" value="Periplasmic binding protein-like II"/>
    <property type="match status" value="2"/>
</dbReference>
<dbReference type="AlphaFoldDB" id="A0A4P7UJR4"/>
<dbReference type="PANTHER" id="PTHR30346:SF17">
    <property type="entry name" value="LYSR FAMILY TRANSCRIPTIONAL REGULATOR"/>
    <property type="match status" value="1"/>
</dbReference>
<dbReference type="PRINTS" id="PR00039">
    <property type="entry name" value="HTHLYSR"/>
</dbReference>
<proteinExistence type="inferred from homology"/>
<gene>
    <name evidence="6" type="ORF">DDIC_11050</name>
</gene>
<evidence type="ECO:0000313" key="6">
    <source>
        <dbReference type="EMBL" id="QCC86399.1"/>
    </source>
</evidence>
<keyword evidence="3" id="KW-0238">DNA-binding</keyword>
<dbReference type="Gene3D" id="1.10.10.10">
    <property type="entry name" value="Winged helix-like DNA-binding domain superfamily/Winged helix DNA-binding domain"/>
    <property type="match status" value="1"/>
</dbReference>
<accession>A0A4P7UJR4</accession>
<dbReference type="InterPro" id="IPR000847">
    <property type="entry name" value="LysR_HTH_N"/>
</dbReference>
<dbReference type="Proteomes" id="UP000297065">
    <property type="component" value="Chromosome"/>
</dbReference>
<protein>
    <submittedName>
        <fullName evidence="6">LysR family transcriptional regulator</fullName>
    </submittedName>
</protein>
<evidence type="ECO:0000256" key="1">
    <source>
        <dbReference type="ARBA" id="ARBA00009437"/>
    </source>
</evidence>
<evidence type="ECO:0000256" key="3">
    <source>
        <dbReference type="ARBA" id="ARBA00023125"/>
    </source>
</evidence>
<dbReference type="Pfam" id="PF00126">
    <property type="entry name" value="HTH_1"/>
    <property type="match status" value="1"/>
</dbReference>
<dbReference type="InterPro" id="IPR005119">
    <property type="entry name" value="LysR_subst-bd"/>
</dbReference>
<organism evidence="6 7">
    <name type="scientific">Desulfovibrio desulfuricans</name>
    <dbReference type="NCBI Taxonomy" id="876"/>
    <lineage>
        <taxon>Bacteria</taxon>
        <taxon>Pseudomonadati</taxon>
        <taxon>Thermodesulfobacteriota</taxon>
        <taxon>Desulfovibrionia</taxon>
        <taxon>Desulfovibrionales</taxon>
        <taxon>Desulfovibrionaceae</taxon>
        <taxon>Desulfovibrio</taxon>
    </lineage>
</organism>
<comment type="similarity">
    <text evidence="1">Belongs to the LysR transcriptional regulatory family.</text>
</comment>
<sequence>MEIKHLKTLMMVASTRSISKASNQLHLSQPSVTRIIQEIESIVGVPLFSRTKNGMVLTGAGKNFYTQATRIVSTLHDVVAELKAPYESNIINIGFCPSVLIFDFIEQLRYSNYRMDYIRFHELSEKRQFLALANKYIDISIARSLNTGSKMGLEQIILNKAELFAVIPASHRLSGKKMISLDELKNDPFVALSEKSFPAYSNNIVKLCKKSGFTPNITFQANGYIAALATISAGACVGIFPRNIVNSIVPGYVYVPIHSNKDFFDISCYIRKNETRVEILDLVAKVQEQFRSR</sequence>
<dbReference type="EMBL" id="CP036295">
    <property type="protein sequence ID" value="QCC86399.1"/>
    <property type="molecule type" value="Genomic_DNA"/>
</dbReference>
<dbReference type="RefSeq" id="WP_136400488.1">
    <property type="nucleotide sequence ID" value="NZ_CP036295.1"/>
</dbReference>
<evidence type="ECO:0000256" key="2">
    <source>
        <dbReference type="ARBA" id="ARBA00023015"/>
    </source>
</evidence>
<dbReference type="GO" id="GO:0032993">
    <property type="term" value="C:protein-DNA complex"/>
    <property type="evidence" value="ECO:0007669"/>
    <property type="project" value="TreeGrafter"/>
</dbReference>
<reference evidence="6 7" key="1">
    <citation type="submission" date="2019-02" db="EMBL/GenBank/DDBJ databases">
        <title>Complete Genome Sequence of Desulfovibrio desulfuricans IC1, a Sulfonate Utilizing Anaerobe.</title>
        <authorList>
            <person name="Day L.A."/>
            <person name="De Leon K.B."/>
            <person name="Wall J.D."/>
        </authorList>
    </citation>
    <scope>NUCLEOTIDE SEQUENCE [LARGE SCALE GENOMIC DNA]</scope>
    <source>
        <strain evidence="6 7">IC1</strain>
    </source>
</reference>
<feature type="domain" description="HTH lysR-type" evidence="5">
    <location>
        <begin position="1"/>
        <end position="58"/>
    </location>
</feature>
<dbReference type="OrthoDB" id="5317428at2"/>
<dbReference type="SUPFAM" id="SSF53850">
    <property type="entry name" value="Periplasmic binding protein-like II"/>
    <property type="match status" value="1"/>
</dbReference>